<dbReference type="Proteomes" id="UP000000253">
    <property type="component" value="Chromosome"/>
</dbReference>
<gene>
    <name evidence="2" type="ordered locus">MmarC5_0933</name>
</gene>
<accession>A4FYF5</accession>
<evidence type="ECO:0000313" key="2">
    <source>
        <dbReference type="EMBL" id="ABO35239.1"/>
    </source>
</evidence>
<dbReference type="KEGG" id="mmq:MmarC5_0933"/>
<dbReference type="AlphaFoldDB" id="A4FYF5"/>
<feature type="transmembrane region" description="Helical" evidence="1">
    <location>
        <begin position="46"/>
        <end position="67"/>
    </location>
</feature>
<proteinExistence type="predicted"/>
<keyword evidence="1" id="KW-1133">Transmembrane helix</keyword>
<evidence type="ECO:0000256" key="1">
    <source>
        <dbReference type="SAM" id="Phobius"/>
    </source>
</evidence>
<feature type="transmembrane region" description="Helical" evidence="1">
    <location>
        <begin position="12"/>
        <end position="34"/>
    </location>
</feature>
<dbReference type="HOGENOM" id="CLU_2490490_0_0_2"/>
<reference evidence="2 3" key="1">
    <citation type="submission" date="2007-03" db="EMBL/GenBank/DDBJ databases">
        <title>Complete sequence of chromosome of Methanococcus maripaludis C5.</title>
        <authorList>
            <consortium name="US DOE Joint Genome Institute"/>
            <person name="Copeland A."/>
            <person name="Lucas S."/>
            <person name="Lapidus A."/>
            <person name="Barry K."/>
            <person name="Glavina del Rio T."/>
            <person name="Dalin E."/>
            <person name="Tice H."/>
            <person name="Pitluck S."/>
            <person name="Chertkov O."/>
            <person name="Brettin T."/>
            <person name="Bruce D."/>
            <person name="Han C."/>
            <person name="Detter J.C."/>
            <person name="Schmutz J."/>
            <person name="Larimer F."/>
            <person name="Land M."/>
            <person name="Hauser L."/>
            <person name="Kyrpides N."/>
            <person name="Mikhailova N."/>
            <person name="Sieprawska-Lupa M."/>
            <person name="Whitman W.B."/>
            <person name="Richardson P."/>
        </authorList>
    </citation>
    <scope>NUCLEOTIDE SEQUENCE [LARGE SCALE GENOMIC DNA]</scope>
    <source>
        <strain evidence="3">C5 / ATCC BAA-1333</strain>
    </source>
</reference>
<keyword evidence="1" id="KW-0812">Transmembrane</keyword>
<sequence length="86" mass="10185">MEKVEKEFWQHIVLAIGYIIFYLGFARFLVYLNMQNDPFMLFAFQSLFYLGIAFETFCFWGIFALGMELAHSKRVQKARAKKGDNQ</sequence>
<organism evidence="2 3">
    <name type="scientific">Methanococcus maripaludis (strain C5 / ATCC BAA-1333)</name>
    <dbReference type="NCBI Taxonomy" id="402880"/>
    <lineage>
        <taxon>Archaea</taxon>
        <taxon>Methanobacteriati</taxon>
        <taxon>Methanobacteriota</taxon>
        <taxon>Methanomada group</taxon>
        <taxon>Methanococci</taxon>
        <taxon>Methanococcales</taxon>
        <taxon>Methanococcaceae</taxon>
        <taxon>Methanococcus</taxon>
    </lineage>
</organism>
<dbReference type="EMBL" id="CP000609">
    <property type="protein sequence ID" value="ABO35239.1"/>
    <property type="molecule type" value="Genomic_DNA"/>
</dbReference>
<protein>
    <submittedName>
        <fullName evidence="2">Uncharacterized protein</fullName>
    </submittedName>
</protein>
<keyword evidence="1" id="KW-0472">Membrane</keyword>
<dbReference type="STRING" id="402880.MmarC5_0933"/>
<evidence type="ECO:0000313" key="3">
    <source>
        <dbReference type="Proteomes" id="UP000000253"/>
    </source>
</evidence>
<dbReference type="GeneID" id="4928089"/>
<name>A4FYF5_METM5</name>
<dbReference type="RefSeq" id="WP_011868693.1">
    <property type="nucleotide sequence ID" value="NC_009135.1"/>
</dbReference>